<sequence>MGEDLLKNIFDKLTIMEADIQSVRCIVTESHTQVMDELDAVRSELKSDIAEVNAKIDALGHETQEDVKPMLQHIDKKLDKQAMAILEDFKSVTEVTGDHEIRIRTLARRPFELRGDEISQLKEHLDERLDALQTDLSYVVSKVAQHDRNIVQLRKQAK</sequence>
<evidence type="ECO:0000256" key="1">
    <source>
        <dbReference type="SAM" id="Coils"/>
    </source>
</evidence>
<dbReference type="Proteomes" id="UP000049855">
    <property type="component" value="Unassembled WGS sequence"/>
</dbReference>
<name>A0A0U1KV56_9FIRM</name>
<dbReference type="EMBL" id="CTRP01000004">
    <property type="protein sequence ID" value="CQR71340.1"/>
    <property type="molecule type" value="Genomic_DNA"/>
</dbReference>
<accession>A0A0U1KV56</accession>
<keyword evidence="1" id="KW-0175">Coiled coil</keyword>
<dbReference type="AlphaFoldDB" id="A0A0U1KV56"/>
<evidence type="ECO:0000313" key="2">
    <source>
        <dbReference type="EMBL" id="CQR71340.1"/>
    </source>
</evidence>
<protein>
    <submittedName>
        <fullName evidence="2">Uncharacterized protein</fullName>
    </submittedName>
</protein>
<organism evidence="2 3">
    <name type="scientific">Sporomusa ovata</name>
    <dbReference type="NCBI Taxonomy" id="2378"/>
    <lineage>
        <taxon>Bacteria</taxon>
        <taxon>Bacillati</taxon>
        <taxon>Bacillota</taxon>
        <taxon>Negativicutes</taxon>
        <taxon>Selenomonadales</taxon>
        <taxon>Sporomusaceae</taxon>
        <taxon>Sporomusa</taxon>
    </lineage>
</organism>
<feature type="coiled-coil region" evidence="1">
    <location>
        <begin position="35"/>
        <end position="62"/>
    </location>
</feature>
<reference evidence="3" key="1">
    <citation type="submission" date="2015-03" db="EMBL/GenBank/DDBJ databases">
        <authorList>
            <person name="Nijsse Bart"/>
        </authorList>
    </citation>
    <scope>NUCLEOTIDE SEQUENCE [LARGE SCALE GENOMIC DNA]</scope>
</reference>
<dbReference type="RefSeq" id="WP_021167444.1">
    <property type="nucleotide sequence ID" value="NZ_CTRP01000004.1"/>
</dbReference>
<dbReference type="SUPFAM" id="SSF58113">
    <property type="entry name" value="Apolipoprotein A-I"/>
    <property type="match status" value="1"/>
</dbReference>
<proteinExistence type="predicted"/>
<gene>
    <name evidence="2" type="ORF">SpAn4DRAFT_3845</name>
</gene>
<keyword evidence="3" id="KW-1185">Reference proteome</keyword>
<evidence type="ECO:0000313" key="3">
    <source>
        <dbReference type="Proteomes" id="UP000049855"/>
    </source>
</evidence>